<dbReference type="RefSeq" id="WP_184193472.1">
    <property type="nucleotide sequence ID" value="NZ_JACIIV010000001.1"/>
</dbReference>
<dbReference type="InterPro" id="IPR029044">
    <property type="entry name" value="Nucleotide-diphossugar_trans"/>
</dbReference>
<evidence type="ECO:0000256" key="2">
    <source>
        <dbReference type="ARBA" id="ARBA00022676"/>
    </source>
</evidence>
<evidence type="ECO:0000313" key="4">
    <source>
        <dbReference type="EMBL" id="MBB6225861.1"/>
    </source>
</evidence>
<dbReference type="GO" id="GO:0016757">
    <property type="term" value="F:glycosyltransferase activity"/>
    <property type="evidence" value="ECO:0007669"/>
    <property type="project" value="UniProtKB-KW"/>
</dbReference>
<name>A0A841L357_9SPHN</name>
<comment type="caution">
    <text evidence="4">The sequence shown here is derived from an EMBL/GenBank/DDBJ whole genome shotgun (WGS) entry which is preliminary data.</text>
</comment>
<dbReference type="Proteomes" id="UP000538147">
    <property type="component" value="Unassembled WGS sequence"/>
</dbReference>
<dbReference type="AlphaFoldDB" id="A0A841L357"/>
<dbReference type="Gene3D" id="3.90.550.10">
    <property type="entry name" value="Spore Coat Polysaccharide Biosynthesis Protein SpsA, Chain A"/>
    <property type="match status" value="1"/>
</dbReference>
<keyword evidence="5" id="KW-1185">Reference proteome</keyword>
<comment type="similarity">
    <text evidence="1">Belongs to the glycosyltransferase 2 family.</text>
</comment>
<sequence length="352" mass="37940">MSATPLRGMSATPPLGIVLVNYGRWQDSIECLESVFRSDCAVRVVVVDNASPDDSFARIAAWARGAVEAGVDNPALAHFSQPPLPKPIAHECLLPEALAGAVATASLTIVQSGANLGFAGGNNIGMRLLLADPAVRHIWLLNNDTVIAPDAASILDRTMAETPGIGMAGTTVRFYHRPDTVQAWAGNRFSALTGQARGIGHGDPATPVPTPDAILPKVDFILGASLAVSRGFLERVGLMEDSYFLYYEEIDWAVRNRRLGREAFATAWAAQAQVFHKEGGSIGSSGTKSQRSSFSEYWLNRSRLAFIGRHYPLLLPLHWLLTLVLIGRRLVRGQPAKAESLSRALFGRAFSS</sequence>
<accession>A0A841L357</accession>
<keyword evidence="3" id="KW-0808">Transferase</keyword>
<reference evidence="4 5" key="1">
    <citation type="submission" date="2020-08" db="EMBL/GenBank/DDBJ databases">
        <title>Genomic Encyclopedia of Type Strains, Phase IV (KMG-IV): sequencing the most valuable type-strain genomes for metagenomic binning, comparative biology and taxonomic classification.</title>
        <authorList>
            <person name="Goeker M."/>
        </authorList>
    </citation>
    <scope>NUCLEOTIDE SEQUENCE [LARGE SCALE GENOMIC DNA]</scope>
    <source>
        <strain evidence="4 5">DSM 102189</strain>
    </source>
</reference>
<evidence type="ECO:0000256" key="3">
    <source>
        <dbReference type="ARBA" id="ARBA00022679"/>
    </source>
</evidence>
<evidence type="ECO:0000313" key="5">
    <source>
        <dbReference type="Proteomes" id="UP000538147"/>
    </source>
</evidence>
<dbReference type="SUPFAM" id="SSF53448">
    <property type="entry name" value="Nucleotide-diphospho-sugar transferases"/>
    <property type="match status" value="1"/>
</dbReference>
<dbReference type="EMBL" id="JACIIV010000001">
    <property type="protein sequence ID" value="MBB6225861.1"/>
    <property type="molecule type" value="Genomic_DNA"/>
</dbReference>
<dbReference type="PANTHER" id="PTHR43179">
    <property type="entry name" value="RHAMNOSYLTRANSFERASE WBBL"/>
    <property type="match status" value="1"/>
</dbReference>
<organism evidence="4 5">
    <name type="scientific">Polymorphobacter multimanifer</name>
    <dbReference type="NCBI Taxonomy" id="1070431"/>
    <lineage>
        <taxon>Bacteria</taxon>
        <taxon>Pseudomonadati</taxon>
        <taxon>Pseudomonadota</taxon>
        <taxon>Alphaproteobacteria</taxon>
        <taxon>Sphingomonadales</taxon>
        <taxon>Sphingosinicellaceae</taxon>
        <taxon>Polymorphobacter</taxon>
    </lineage>
</organism>
<evidence type="ECO:0000256" key="1">
    <source>
        <dbReference type="ARBA" id="ARBA00006739"/>
    </source>
</evidence>
<evidence type="ECO:0008006" key="6">
    <source>
        <dbReference type="Google" id="ProtNLM"/>
    </source>
</evidence>
<keyword evidence="2" id="KW-0328">Glycosyltransferase</keyword>
<gene>
    <name evidence="4" type="ORF">FHS79_000012</name>
</gene>
<dbReference type="PANTHER" id="PTHR43179:SF12">
    <property type="entry name" value="GALACTOFURANOSYLTRANSFERASE GLFT2"/>
    <property type="match status" value="1"/>
</dbReference>
<protein>
    <recommendedName>
        <fullName evidence="6">Glycosyltransferase family 2 protein</fullName>
    </recommendedName>
</protein>
<proteinExistence type="inferred from homology"/>